<keyword evidence="3" id="KW-1185">Reference proteome</keyword>
<feature type="region of interest" description="Disordered" evidence="1">
    <location>
        <begin position="1"/>
        <end position="104"/>
    </location>
</feature>
<sequence length="188" mass="19921">MQPLPLLVDTSTTATTTTTEEPLHIISLPNNPPSSSTTTSEPSAPPPPPLSGKNPIFPTNSRPTFTPEATTGLLIPPASSPSPQFETHHHHRTPPHETMAAPPNAPAEALKSAAERLGRYLHRLPLLTRAVGVGIVGVYLLDVMGAPVAAGFRLDPKVMGLDQSECFFAIPGELRGGRAEGQHWGLEV</sequence>
<evidence type="ECO:0000313" key="2">
    <source>
        <dbReference type="EMBL" id="TGZ80168.1"/>
    </source>
</evidence>
<name>A0A4S2MUE3_9PEZI</name>
<dbReference type="InParanoid" id="A0A4S2MUE3"/>
<dbReference type="EMBL" id="ML220126">
    <property type="protein sequence ID" value="TGZ80168.1"/>
    <property type="molecule type" value="Genomic_DNA"/>
</dbReference>
<feature type="compositionally biased region" description="Polar residues" evidence="1">
    <location>
        <begin position="57"/>
        <end position="69"/>
    </location>
</feature>
<accession>A0A4S2MUE3</accession>
<feature type="compositionally biased region" description="Low complexity" evidence="1">
    <location>
        <begin position="27"/>
        <end position="42"/>
    </location>
</feature>
<organism evidence="2 3">
    <name type="scientific">Ascodesmis nigricans</name>
    <dbReference type="NCBI Taxonomy" id="341454"/>
    <lineage>
        <taxon>Eukaryota</taxon>
        <taxon>Fungi</taxon>
        <taxon>Dikarya</taxon>
        <taxon>Ascomycota</taxon>
        <taxon>Pezizomycotina</taxon>
        <taxon>Pezizomycetes</taxon>
        <taxon>Pezizales</taxon>
        <taxon>Ascodesmidaceae</taxon>
        <taxon>Ascodesmis</taxon>
    </lineage>
</organism>
<protein>
    <submittedName>
        <fullName evidence="2">Uncharacterized protein</fullName>
    </submittedName>
</protein>
<feature type="compositionally biased region" description="Low complexity" evidence="1">
    <location>
        <begin position="10"/>
        <end position="19"/>
    </location>
</feature>
<evidence type="ECO:0000256" key="1">
    <source>
        <dbReference type="SAM" id="MobiDB-lite"/>
    </source>
</evidence>
<evidence type="ECO:0000313" key="3">
    <source>
        <dbReference type="Proteomes" id="UP000298138"/>
    </source>
</evidence>
<proteinExistence type="predicted"/>
<dbReference type="Proteomes" id="UP000298138">
    <property type="component" value="Unassembled WGS sequence"/>
</dbReference>
<dbReference type="AlphaFoldDB" id="A0A4S2MUE3"/>
<gene>
    <name evidence="2" type="ORF">EX30DRAFT_62492</name>
</gene>
<reference evidence="2 3" key="1">
    <citation type="submission" date="2019-04" db="EMBL/GenBank/DDBJ databases">
        <title>Comparative genomics and transcriptomics to analyze fruiting body development in filamentous ascomycetes.</title>
        <authorList>
            <consortium name="DOE Joint Genome Institute"/>
            <person name="Lutkenhaus R."/>
            <person name="Traeger S."/>
            <person name="Breuer J."/>
            <person name="Kuo A."/>
            <person name="Lipzen A."/>
            <person name="Pangilinan J."/>
            <person name="Dilworth D."/>
            <person name="Sandor L."/>
            <person name="Poggeler S."/>
            <person name="Barry K."/>
            <person name="Grigoriev I.V."/>
            <person name="Nowrousian M."/>
        </authorList>
    </citation>
    <scope>NUCLEOTIDE SEQUENCE [LARGE SCALE GENOMIC DNA]</scope>
    <source>
        <strain evidence="2 3">CBS 389.68</strain>
    </source>
</reference>